<feature type="region of interest" description="Disordered" evidence="1">
    <location>
        <begin position="1"/>
        <end position="21"/>
    </location>
</feature>
<dbReference type="Proteomes" id="UP001396334">
    <property type="component" value="Unassembled WGS sequence"/>
</dbReference>
<evidence type="ECO:0000256" key="1">
    <source>
        <dbReference type="SAM" id="MobiDB-lite"/>
    </source>
</evidence>
<organism evidence="2 3">
    <name type="scientific">Hibiscus sabdariffa</name>
    <name type="common">roselle</name>
    <dbReference type="NCBI Taxonomy" id="183260"/>
    <lineage>
        <taxon>Eukaryota</taxon>
        <taxon>Viridiplantae</taxon>
        <taxon>Streptophyta</taxon>
        <taxon>Embryophyta</taxon>
        <taxon>Tracheophyta</taxon>
        <taxon>Spermatophyta</taxon>
        <taxon>Magnoliopsida</taxon>
        <taxon>eudicotyledons</taxon>
        <taxon>Gunneridae</taxon>
        <taxon>Pentapetalae</taxon>
        <taxon>rosids</taxon>
        <taxon>malvids</taxon>
        <taxon>Malvales</taxon>
        <taxon>Malvaceae</taxon>
        <taxon>Malvoideae</taxon>
        <taxon>Hibiscus</taxon>
    </lineage>
</organism>
<evidence type="ECO:0000313" key="3">
    <source>
        <dbReference type="Proteomes" id="UP001396334"/>
    </source>
</evidence>
<proteinExistence type="predicted"/>
<keyword evidence="3" id="KW-1185">Reference proteome</keyword>
<accession>A0ABR2PGL3</accession>
<sequence>MASDDRITVTVEQPPTATTPLENILDSSMEDEAEISQPSDIDQTPRVVKMAWQPLPPFRLVAAFVDVGNRFSSSVRRAATSNTLASTFQRGHPILTQWVSPLASSMEVVWVLVMSGLPRALVGGSDR</sequence>
<dbReference type="EMBL" id="JBBPBN010000060">
    <property type="protein sequence ID" value="KAK8987590.1"/>
    <property type="molecule type" value="Genomic_DNA"/>
</dbReference>
<reference evidence="2 3" key="1">
    <citation type="journal article" date="2024" name="G3 (Bethesda)">
        <title>Genome assembly of Hibiscus sabdariffa L. provides insights into metabolisms of medicinal natural products.</title>
        <authorList>
            <person name="Kim T."/>
        </authorList>
    </citation>
    <scope>NUCLEOTIDE SEQUENCE [LARGE SCALE GENOMIC DNA]</scope>
    <source>
        <strain evidence="2">TK-2024</strain>
        <tissue evidence="2">Old leaves</tissue>
    </source>
</reference>
<name>A0ABR2PGL3_9ROSI</name>
<evidence type="ECO:0000313" key="2">
    <source>
        <dbReference type="EMBL" id="KAK8987590.1"/>
    </source>
</evidence>
<protein>
    <submittedName>
        <fullName evidence="2">Uncharacterized protein</fullName>
    </submittedName>
</protein>
<comment type="caution">
    <text evidence="2">The sequence shown here is derived from an EMBL/GenBank/DDBJ whole genome shotgun (WGS) entry which is preliminary data.</text>
</comment>
<gene>
    <name evidence="2" type="ORF">V6N11_027336</name>
</gene>
<feature type="compositionally biased region" description="Polar residues" evidence="1">
    <location>
        <begin position="10"/>
        <end position="21"/>
    </location>
</feature>